<dbReference type="Proteomes" id="UP000031056">
    <property type="component" value="Unassembled WGS sequence"/>
</dbReference>
<organism evidence="2 3">
    <name type="scientific">Ordospora colligata OC4</name>
    <dbReference type="NCBI Taxonomy" id="1354746"/>
    <lineage>
        <taxon>Eukaryota</taxon>
        <taxon>Fungi</taxon>
        <taxon>Fungi incertae sedis</taxon>
        <taxon>Microsporidia</taxon>
        <taxon>Ordosporidae</taxon>
        <taxon>Ordospora</taxon>
    </lineage>
</organism>
<dbReference type="VEuPathDB" id="MicrosporidiaDB:M896_051100"/>
<dbReference type="InParanoid" id="A0A0B2UF66"/>
<keyword evidence="1" id="KW-0812">Transmembrane</keyword>
<dbReference type="AlphaFoldDB" id="A0A0B2UF66"/>
<protein>
    <submittedName>
        <fullName evidence="2">Uncharacterized protein</fullName>
    </submittedName>
</protein>
<keyword evidence="3" id="KW-1185">Reference proteome</keyword>
<keyword evidence="1" id="KW-0472">Membrane</keyword>
<gene>
    <name evidence="2" type="ORF">M896_051100</name>
</gene>
<dbReference type="GeneID" id="26261763"/>
<dbReference type="HOGENOM" id="CLU_190853_0_0_1"/>
<keyword evidence="1" id="KW-1133">Transmembrane helix</keyword>
<name>A0A0B2UF66_9MICR</name>
<feature type="transmembrane region" description="Helical" evidence="1">
    <location>
        <begin position="70"/>
        <end position="86"/>
    </location>
</feature>
<evidence type="ECO:0000256" key="1">
    <source>
        <dbReference type="SAM" id="Phobius"/>
    </source>
</evidence>
<evidence type="ECO:0000313" key="2">
    <source>
        <dbReference type="EMBL" id="KHN69701.1"/>
    </source>
</evidence>
<reference evidence="2 3" key="1">
    <citation type="journal article" date="2014" name="MBio">
        <title>The Ordospora colligata genome; evolution of extreme reduction in microsporidia and host-to-parasite horizontal gene transfer.</title>
        <authorList>
            <person name="Pombert J.-F."/>
            <person name="Haag K.L."/>
            <person name="Beidas S."/>
            <person name="Ebert D."/>
            <person name="Keeling P.J."/>
        </authorList>
    </citation>
    <scope>NUCLEOTIDE SEQUENCE [LARGE SCALE GENOMIC DNA]</scope>
    <source>
        <strain evidence="2 3">OC4</strain>
    </source>
</reference>
<sequence>MSNEEERMLSETSRNMKATVQIIQEKINQQDLLYESIEAETEKADRILMANIDRFGDAIKRMNNDPRNKVIFILALILIICISYLII</sequence>
<dbReference type="EMBL" id="JOKQ01000005">
    <property type="protein sequence ID" value="KHN69701.1"/>
    <property type="molecule type" value="Genomic_DNA"/>
</dbReference>
<evidence type="ECO:0000313" key="3">
    <source>
        <dbReference type="Proteomes" id="UP000031056"/>
    </source>
</evidence>
<comment type="caution">
    <text evidence="2">The sequence shown here is derived from an EMBL/GenBank/DDBJ whole genome shotgun (WGS) entry which is preliminary data.</text>
</comment>
<dbReference type="OrthoDB" id="2190142at2759"/>
<dbReference type="RefSeq" id="XP_014563743.1">
    <property type="nucleotide sequence ID" value="XM_014708257.1"/>
</dbReference>
<proteinExistence type="predicted"/>
<accession>A0A0B2UF66</accession>